<sequence>MKNLLKKLKRNWGKGDSMKPIEEVKKILDDSNRYKEQLKHDVVQLNEEYSTINIRLYDAKDKLSKEIKLKEAFQPNEVKRYMKLVKSLQEEVSDKGKEVQEAMEELRFIDENTVNQVKEVLPAFLSEFESVEKDTKKKLEELQEQYVRGLVECTTNYTNHLRTYQDYLLLIQASKSAFKGEMKSQADLRFTPVPERLQIDALYNYHKQ</sequence>
<feature type="coiled-coil region" evidence="1">
    <location>
        <begin position="28"/>
        <end position="55"/>
    </location>
</feature>
<proteinExistence type="predicted"/>
<feature type="coiled-coil region" evidence="1">
    <location>
        <begin position="85"/>
        <end position="145"/>
    </location>
</feature>
<evidence type="ECO:0000313" key="3">
    <source>
        <dbReference type="Proteomes" id="UP000830639"/>
    </source>
</evidence>
<dbReference type="RefSeq" id="WP_248266418.1">
    <property type="nucleotide sequence ID" value="NZ_CP096034.1"/>
</dbReference>
<gene>
    <name evidence="2" type="ORF">MY490_14920</name>
</gene>
<keyword evidence="1" id="KW-0175">Coiled coil</keyword>
<reference evidence="2 3" key="1">
    <citation type="submission" date="2022-04" db="EMBL/GenBank/DDBJ databases">
        <title>Mechanism of arsenic methylation and mitigation arsenic toxicity by Bacillus sp. LH14 from an Arsenic-Contaminated Paddy Soil.</title>
        <authorList>
            <person name="Wang D."/>
        </authorList>
    </citation>
    <scope>NUCLEOTIDE SEQUENCE [LARGE SCALE GENOMIC DNA]</scope>
    <source>
        <strain evidence="2 3">LH14</strain>
    </source>
</reference>
<name>A0ABY4JK59_9BACI</name>
<dbReference type="Proteomes" id="UP000830639">
    <property type="component" value="Chromosome"/>
</dbReference>
<evidence type="ECO:0000256" key="1">
    <source>
        <dbReference type="SAM" id="Coils"/>
    </source>
</evidence>
<dbReference type="EMBL" id="CP096034">
    <property type="protein sequence ID" value="UPM53102.1"/>
    <property type="molecule type" value="Genomic_DNA"/>
</dbReference>
<evidence type="ECO:0000313" key="2">
    <source>
        <dbReference type="EMBL" id="UPM53102.1"/>
    </source>
</evidence>
<accession>A0ABY4JK59</accession>
<keyword evidence="3" id="KW-1185">Reference proteome</keyword>
<protein>
    <submittedName>
        <fullName evidence="2">Uncharacterized protein</fullName>
    </submittedName>
</protein>
<organism evidence="2 3">
    <name type="scientific">Gottfriedia acidiceleris</name>
    <dbReference type="NCBI Taxonomy" id="371036"/>
    <lineage>
        <taxon>Bacteria</taxon>
        <taxon>Bacillati</taxon>
        <taxon>Bacillota</taxon>
        <taxon>Bacilli</taxon>
        <taxon>Bacillales</taxon>
        <taxon>Bacillaceae</taxon>
        <taxon>Gottfriedia</taxon>
    </lineage>
</organism>